<dbReference type="EMBL" id="MAVT02000231">
    <property type="protein sequence ID" value="POS77898.1"/>
    <property type="molecule type" value="Genomic_DNA"/>
</dbReference>
<dbReference type="Pfam" id="PF05630">
    <property type="entry name" value="NPP1"/>
    <property type="match status" value="1"/>
</dbReference>
<accession>A0A2P5I5V7</accession>
<sequence>MTRYVLAFSSLVLFGLANAAAVAAQHSLLSRNGGDKAVGDKWKDYNDIASLMQKPDTETQLDLCPFIENKSGCVTYPAVDKEGYHGSGLQPTGRAAGDCNDLEQAGQVYARTGQSSNRTGTMYSYYLPKVEEGKIHKHHWMAAVVWYHKGRSCQETAENSVPIGISYLKEQGIFDTTTTETIWIDGNGGNRLKHPILQYDAKQVLGPVRTDEMVENLLSPMLVGWDGLPAAAREQLNGIVYEHTAVPFSDANFQTNMDAAHASSMLETVPPEVICSNATIQDDPTTLGPNSENGN</sequence>
<evidence type="ECO:0000256" key="1">
    <source>
        <dbReference type="SAM" id="SignalP"/>
    </source>
</evidence>
<name>A0A2P5I5V7_DIAHE</name>
<reference evidence="2" key="1">
    <citation type="submission" date="2017-09" db="EMBL/GenBank/DDBJ databases">
        <title>Polyketide synthases of a Diaporthe helianthi virulent isolate.</title>
        <authorList>
            <person name="Baroncelli R."/>
        </authorList>
    </citation>
    <scope>NUCLEOTIDE SEQUENCE [LARGE SCALE GENOMIC DNA]</scope>
    <source>
        <strain evidence="2">7/96</strain>
    </source>
</reference>
<dbReference type="PANTHER" id="PTHR33657">
    <property type="entry name" value="DOMAIN PROTEIN, PUTATIVE (AFU_ORTHOLOGUE AFUA_5G00600)-RELATED"/>
    <property type="match status" value="1"/>
</dbReference>
<gene>
    <name evidence="2" type="ORF">DHEL01_v203713</name>
</gene>
<protein>
    <submittedName>
        <fullName evidence="2">Necrosis inducing protein</fullName>
    </submittedName>
</protein>
<evidence type="ECO:0000313" key="2">
    <source>
        <dbReference type="EMBL" id="POS77898.1"/>
    </source>
</evidence>
<dbReference type="AlphaFoldDB" id="A0A2P5I5V7"/>
<dbReference type="OrthoDB" id="89086at2759"/>
<feature type="chain" id="PRO_5015152715" evidence="1">
    <location>
        <begin position="20"/>
        <end position="295"/>
    </location>
</feature>
<evidence type="ECO:0000313" key="3">
    <source>
        <dbReference type="Proteomes" id="UP000094444"/>
    </source>
</evidence>
<dbReference type="Proteomes" id="UP000094444">
    <property type="component" value="Unassembled WGS sequence"/>
</dbReference>
<organism evidence="2 3">
    <name type="scientific">Diaporthe helianthi</name>
    <dbReference type="NCBI Taxonomy" id="158607"/>
    <lineage>
        <taxon>Eukaryota</taxon>
        <taxon>Fungi</taxon>
        <taxon>Dikarya</taxon>
        <taxon>Ascomycota</taxon>
        <taxon>Pezizomycotina</taxon>
        <taxon>Sordariomycetes</taxon>
        <taxon>Sordariomycetidae</taxon>
        <taxon>Diaporthales</taxon>
        <taxon>Diaporthaceae</taxon>
        <taxon>Diaporthe</taxon>
    </lineage>
</organism>
<comment type="caution">
    <text evidence="2">The sequence shown here is derived from an EMBL/GenBank/DDBJ whole genome shotgun (WGS) entry which is preliminary data.</text>
</comment>
<dbReference type="PANTHER" id="PTHR33657:SF6">
    <property type="entry name" value="SECRETED PROTEIN"/>
    <property type="match status" value="1"/>
</dbReference>
<dbReference type="InParanoid" id="A0A2P5I5V7"/>
<dbReference type="InterPro" id="IPR008701">
    <property type="entry name" value="NPP1"/>
</dbReference>
<keyword evidence="3" id="KW-1185">Reference proteome</keyword>
<feature type="signal peptide" evidence="1">
    <location>
        <begin position="1"/>
        <end position="19"/>
    </location>
</feature>
<proteinExistence type="predicted"/>
<keyword evidence="1" id="KW-0732">Signal</keyword>
<dbReference type="STRING" id="158607.A0A2P5I5V7"/>